<evidence type="ECO:0000313" key="1">
    <source>
        <dbReference type="EMBL" id="SAK81604.1"/>
    </source>
</evidence>
<dbReference type="EMBL" id="FCOB02000021">
    <property type="protein sequence ID" value="SAK81604.1"/>
    <property type="molecule type" value="Genomic_DNA"/>
</dbReference>
<sequence length="174" mass="19397">MRVDKRRASDEKNLVSSFKAAFTCVSGSVESACIKYAMYDGTSRLSYWQANWFSSLYQCIELYSGIHYYGSDLQRESEDSGFSARLPKRHPVRTMNSEKPDLTEQDYLTAKERFSVASFAVVDQGDSCRIDCTFANSVRRTEVLPTYIAMYLCGALKAGFDVAGFMASEPGGSA</sequence>
<keyword evidence="2" id="KW-1185">Reference proteome</keyword>
<organism evidence="1 2">
    <name type="scientific">Caballeronia ptereochthonis</name>
    <dbReference type="NCBI Taxonomy" id="1777144"/>
    <lineage>
        <taxon>Bacteria</taxon>
        <taxon>Pseudomonadati</taxon>
        <taxon>Pseudomonadota</taxon>
        <taxon>Betaproteobacteria</taxon>
        <taxon>Burkholderiales</taxon>
        <taxon>Burkholderiaceae</taxon>
        <taxon>Caballeronia</taxon>
    </lineage>
</organism>
<dbReference type="AlphaFoldDB" id="A0A158CGY3"/>
<protein>
    <submittedName>
        <fullName evidence="1">Uncharacterized protein</fullName>
    </submittedName>
</protein>
<dbReference type="Proteomes" id="UP000054978">
    <property type="component" value="Unassembled WGS sequence"/>
</dbReference>
<proteinExistence type="predicted"/>
<name>A0A158CGY3_9BURK</name>
<accession>A0A158CGY3</accession>
<dbReference type="OrthoDB" id="9132505at2"/>
<dbReference type="RefSeq" id="WP_143750089.1">
    <property type="nucleotide sequence ID" value="NZ_FCOB02000021.1"/>
</dbReference>
<reference evidence="1" key="1">
    <citation type="submission" date="2016-01" db="EMBL/GenBank/DDBJ databases">
        <authorList>
            <person name="Peeters C."/>
        </authorList>
    </citation>
    <scope>NUCLEOTIDE SEQUENCE [LARGE SCALE GENOMIC DNA]</scope>
    <source>
        <strain evidence="1">LMG 29326</strain>
    </source>
</reference>
<comment type="caution">
    <text evidence="1">The sequence shown here is derived from an EMBL/GenBank/DDBJ whole genome shotgun (WGS) entry which is preliminary data.</text>
</comment>
<dbReference type="STRING" id="1777144.AWB83_04330"/>
<gene>
    <name evidence="1" type="ORF">AWB83_04330</name>
</gene>
<evidence type="ECO:0000313" key="2">
    <source>
        <dbReference type="Proteomes" id="UP000054978"/>
    </source>
</evidence>